<dbReference type="EMBL" id="JAKUCV010002322">
    <property type="protein sequence ID" value="KAJ4843072.1"/>
    <property type="molecule type" value="Genomic_DNA"/>
</dbReference>
<proteinExistence type="predicted"/>
<reference evidence="2" key="1">
    <citation type="submission" date="2022-02" db="EMBL/GenBank/DDBJ databases">
        <authorList>
            <person name="Henning P.M."/>
            <person name="McCubbin A.G."/>
            <person name="Shore J.S."/>
        </authorList>
    </citation>
    <scope>NUCLEOTIDE SEQUENCE</scope>
    <source>
        <strain evidence="2">F60SS</strain>
        <tissue evidence="2">Leaves</tissue>
    </source>
</reference>
<keyword evidence="1" id="KW-0472">Membrane</keyword>
<keyword evidence="1" id="KW-0812">Transmembrane</keyword>
<dbReference type="Proteomes" id="UP001141552">
    <property type="component" value="Unassembled WGS sequence"/>
</dbReference>
<comment type="caution">
    <text evidence="2">The sequence shown here is derived from an EMBL/GenBank/DDBJ whole genome shotgun (WGS) entry which is preliminary data.</text>
</comment>
<sequence length="98" mass="11085">NHSVLPCRRCLAPTQEESRLWRACDRGPVGLPRFARLSRVRGQSSGRRHRGCGRSVVVSFGIVVVVVVEFQFGEEEIYVGDGFEKRKRKRRRGGGDLC</sequence>
<organism evidence="2 3">
    <name type="scientific">Turnera subulata</name>
    <dbReference type="NCBI Taxonomy" id="218843"/>
    <lineage>
        <taxon>Eukaryota</taxon>
        <taxon>Viridiplantae</taxon>
        <taxon>Streptophyta</taxon>
        <taxon>Embryophyta</taxon>
        <taxon>Tracheophyta</taxon>
        <taxon>Spermatophyta</taxon>
        <taxon>Magnoliopsida</taxon>
        <taxon>eudicotyledons</taxon>
        <taxon>Gunneridae</taxon>
        <taxon>Pentapetalae</taxon>
        <taxon>rosids</taxon>
        <taxon>fabids</taxon>
        <taxon>Malpighiales</taxon>
        <taxon>Passifloraceae</taxon>
        <taxon>Turnera</taxon>
    </lineage>
</organism>
<keyword evidence="3" id="KW-1185">Reference proteome</keyword>
<dbReference type="AlphaFoldDB" id="A0A9Q0G4H2"/>
<feature type="non-terminal residue" evidence="2">
    <location>
        <position position="1"/>
    </location>
</feature>
<accession>A0A9Q0G4H2</accession>
<evidence type="ECO:0000313" key="2">
    <source>
        <dbReference type="EMBL" id="KAJ4843072.1"/>
    </source>
</evidence>
<protein>
    <submittedName>
        <fullName evidence="2">Uncharacterized protein</fullName>
    </submittedName>
</protein>
<evidence type="ECO:0000313" key="3">
    <source>
        <dbReference type="Proteomes" id="UP001141552"/>
    </source>
</evidence>
<evidence type="ECO:0000256" key="1">
    <source>
        <dbReference type="SAM" id="Phobius"/>
    </source>
</evidence>
<feature type="transmembrane region" description="Helical" evidence="1">
    <location>
        <begin position="51"/>
        <end position="72"/>
    </location>
</feature>
<gene>
    <name evidence="2" type="ORF">Tsubulata_042757</name>
</gene>
<reference evidence="2" key="2">
    <citation type="journal article" date="2023" name="Plants (Basel)">
        <title>Annotation of the Turnera subulata (Passifloraceae) Draft Genome Reveals the S-Locus Evolved after the Divergence of Turneroideae from Passifloroideae in a Stepwise Manner.</title>
        <authorList>
            <person name="Henning P.M."/>
            <person name="Roalson E.H."/>
            <person name="Mir W."/>
            <person name="McCubbin A.G."/>
            <person name="Shore J.S."/>
        </authorList>
    </citation>
    <scope>NUCLEOTIDE SEQUENCE</scope>
    <source>
        <strain evidence="2">F60SS</strain>
    </source>
</reference>
<name>A0A9Q0G4H2_9ROSI</name>
<keyword evidence="1" id="KW-1133">Transmembrane helix</keyword>